<dbReference type="PANTHER" id="PTHR23061:SF12">
    <property type="entry name" value="DNA POLYMERASE ALPHA SUBUNIT B"/>
    <property type="match status" value="1"/>
</dbReference>
<evidence type="ECO:0000256" key="4">
    <source>
        <dbReference type="ARBA" id="ARBA00022705"/>
    </source>
</evidence>
<name>A0A820N424_9BILA</name>
<feature type="non-terminal residue" evidence="7">
    <location>
        <position position="103"/>
    </location>
</feature>
<dbReference type="InterPro" id="IPR016722">
    <property type="entry name" value="DNA_pol_alpha_bsu"/>
</dbReference>
<proteinExistence type="inferred from homology"/>
<dbReference type="Proteomes" id="UP000663844">
    <property type="component" value="Unassembled WGS sequence"/>
</dbReference>
<dbReference type="EMBL" id="CAJOAZ010024411">
    <property type="protein sequence ID" value="CAF4384281.1"/>
    <property type="molecule type" value="Genomic_DNA"/>
</dbReference>
<dbReference type="Gene3D" id="3.60.21.60">
    <property type="match status" value="1"/>
</dbReference>
<dbReference type="InterPro" id="IPR007185">
    <property type="entry name" value="DNA_pol_a/d/e_bsu"/>
</dbReference>
<reference evidence="7" key="1">
    <citation type="submission" date="2021-02" db="EMBL/GenBank/DDBJ databases">
        <authorList>
            <person name="Nowell W R."/>
        </authorList>
    </citation>
    <scope>NUCLEOTIDE SEQUENCE</scope>
</reference>
<evidence type="ECO:0000256" key="1">
    <source>
        <dbReference type="ARBA" id="ARBA00004123"/>
    </source>
</evidence>
<dbReference type="Pfam" id="PF04042">
    <property type="entry name" value="DNA_pol_E_B"/>
    <property type="match status" value="1"/>
</dbReference>
<dbReference type="GO" id="GO:0006270">
    <property type="term" value="P:DNA replication initiation"/>
    <property type="evidence" value="ECO:0007669"/>
    <property type="project" value="TreeGrafter"/>
</dbReference>
<keyword evidence="4" id="KW-0235">DNA replication</keyword>
<comment type="caution">
    <text evidence="7">The sequence shown here is derived from an EMBL/GenBank/DDBJ whole genome shotgun (WGS) entry which is preliminary data.</text>
</comment>
<keyword evidence="5" id="KW-0539">Nucleus</keyword>
<feature type="domain" description="DNA polymerase alpha/delta/epsilon subunit B" evidence="6">
    <location>
        <begin position="18"/>
        <end position="101"/>
    </location>
</feature>
<evidence type="ECO:0000313" key="8">
    <source>
        <dbReference type="Proteomes" id="UP000663844"/>
    </source>
</evidence>
<evidence type="ECO:0000256" key="2">
    <source>
        <dbReference type="ARBA" id="ARBA00007299"/>
    </source>
</evidence>
<organism evidence="7 8">
    <name type="scientific">Adineta steineri</name>
    <dbReference type="NCBI Taxonomy" id="433720"/>
    <lineage>
        <taxon>Eukaryota</taxon>
        <taxon>Metazoa</taxon>
        <taxon>Spiralia</taxon>
        <taxon>Gnathifera</taxon>
        <taxon>Rotifera</taxon>
        <taxon>Eurotatoria</taxon>
        <taxon>Bdelloidea</taxon>
        <taxon>Adinetida</taxon>
        <taxon>Adinetidae</taxon>
        <taxon>Adineta</taxon>
    </lineage>
</organism>
<dbReference type="AlphaFoldDB" id="A0A820N424"/>
<evidence type="ECO:0000256" key="5">
    <source>
        <dbReference type="ARBA" id="ARBA00023242"/>
    </source>
</evidence>
<comment type="similarity">
    <text evidence="2">Belongs to the DNA polymerase alpha subunit B family.</text>
</comment>
<evidence type="ECO:0000313" key="7">
    <source>
        <dbReference type="EMBL" id="CAF4384281.1"/>
    </source>
</evidence>
<evidence type="ECO:0000256" key="3">
    <source>
        <dbReference type="ARBA" id="ARBA00018596"/>
    </source>
</evidence>
<comment type="subcellular location">
    <subcellularLocation>
        <location evidence="1">Nucleus</location>
    </subcellularLocation>
</comment>
<feature type="non-terminal residue" evidence="7">
    <location>
        <position position="1"/>
    </location>
</feature>
<dbReference type="GO" id="GO:0005658">
    <property type="term" value="C:alpha DNA polymerase:primase complex"/>
    <property type="evidence" value="ECO:0007669"/>
    <property type="project" value="TreeGrafter"/>
</dbReference>
<gene>
    <name evidence="7" type="ORF">OXD698_LOCUS50535</name>
</gene>
<dbReference type="PANTHER" id="PTHR23061">
    <property type="entry name" value="DNA POLYMERASE 2 ALPHA 70 KDA SUBUNIT"/>
    <property type="match status" value="1"/>
</dbReference>
<accession>A0A820N424</accession>
<evidence type="ECO:0000259" key="6">
    <source>
        <dbReference type="Pfam" id="PF04042"/>
    </source>
</evidence>
<sequence>LPLVPHPIETKISNDISFMIAAGPFLLANGNLSAFEELLKRAEEDLSIQSLVLIGPFIDERSSYVQNLQDKTYEQLFNELLEKIKSFRVKTILIPSLRDIHQV</sequence>
<dbReference type="GO" id="GO:0003677">
    <property type="term" value="F:DNA binding"/>
    <property type="evidence" value="ECO:0007669"/>
    <property type="project" value="InterPro"/>
</dbReference>
<protein>
    <recommendedName>
        <fullName evidence="3">DNA polymerase alpha subunit B</fullName>
    </recommendedName>
</protein>